<reference evidence="1 2" key="1">
    <citation type="submission" date="2024-02" db="EMBL/GenBank/DDBJ databases">
        <authorList>
            <consortium name="ELIXIR-Norway"/>
            <consortium name="Elixir Norway"/>
        </authorList>
    </citation>
    <scope>NUCLEOTIDE SEQUENCE [LARGE SCALE GENOMIC DNA]</scope>
</reference>
<organism evidence="1 2">
    <name type="scientific">Sphagnum jensenii</name>
    <dbReference type="NCBI Taxonomy" id="128206"/>
    <lineage>
        <taxon>Eukaryota</taxon>
        <taxon>Viridiplantae</taxon>
        <taxon>Streptophyta</taxon>
        <taxon>Embryophyta</taxon>
        <taxon>Bryophyta</taxon>
        <taxon>Sphagnophytina</taxon>
        <taxon>Sphagnopsida</taxon>
        <taxon>Sphagnales</taxon>
        <taxon>Sphagnaceae</taxon>
        <taxon>Sphagnum</taxon>
    </lineage>
</organism>
<keyword evidence="2" id="KW-1185">Reference proteome</keyword>
<evidence type="ECO:0000313" key="1">
    <source>
        <dbReference type="EMBL" id="CAK9255801.1"/>
    </source>
</evidence>
<proteinExistence type="predicted"/>
<sequence>MNMTEPRQLIKPRSEQQAAAAAAVSLVKPIKASPRRPPLHMTEDALLAAVSKSAVAAKRSNTDEYPWSKKQRAAVLTTEPGSLIKVLLNMMKMLLNSGEEQEP</sequence>
<protein>
    <submittedName>
        <fullName evidence="1">Uncharacterized protein</fullName>
    </submittedName>
</protein>
<name>A0ABP0VMZ9_9BRYO</name>
<dbReference type="Proteomes" id="UP001497444">
    <property type="component" value="Chromosome 1"/>
</dbReference>
<accession>A0ABP0VMZ9</accession>
<evidence type="ECO:0000313" key="2">
    <source>
        <dbReference type="Proteomes" id="UP001497444"/>
    </source>
</evidence>
<gene>
    <name evidence="1" type="ORF">CSSPJE1EN1_LOCUS1279</name>
</gene>
<dbReference type="EMBL" id="OZ020096">
    <property type="protein sequence ID" value="CAK9255801.1"/>
    <property type="molecule type" value="Genomic_DNA"/>
</dbReference>